<organism evidence="2 3">
    <name type="scientific">Ascochyta lentis</name>
    <dbReference type="NCBI Taxonomy" id="205686"/>
    <lineage>
        <taxon>Eukaryota</taxon>
        <taxon>Fungi</taxon>
        <taxon>Dikarya</taxon>
        <taxon>Ascomycota</taxon>
        <taxon>Pezizomycotina</taxon>
        <taxon>Dothideomycetes</taxon>
        <taxon>Pleosporomycetidae</taxon>
        <taxon>Pleosporales</taxon>
        <taxon>Pleosporineae</taxon>
        <taxon>Didymellaceae</taxon>
        <taxon>Ascochyta</taxon>
    </lineage>
</organism>
<dbReference type="AlphaFoldDB" id="A0A8H7J6V0"/>
<comment type="caution">
    <text evidence="2">The sequence shown here is derived from an EMBL/GenBank/DDBJ whole genome shotgun (WGS) entry which is preliminary data.</text>
</comment>
<evidence type="ECO:0000256" key="1">
    <source>
        <dbReference type="SAM" id="Phobius"/>
    </source>
</evidence>
<feature type="transmembrane region" description="Helical" evidence="1">
    <location>
        <begin position="136"/>
        <end position="159"/>
    </location>
</feature>
<protein>
    <submittedName>
        <fullName evidence="2">Uncharacterized protein</fullName>
    </submittedName>
</protein>
<dbReference type="PANTHER" id="PTHR33927">
    <property type="entry name" value="TRANSMEMBRANE PROTEIN"/>
    <property type="match status" value="1"/>
</dbReference>
<keyword evidence="1" id="KW-0812">Transmembrane</keyword>
<dbReference type="PANTHER" id="PTHR33927:SF5">
    <property type="entry name" value="ENZYME, PUTATIVE (AFU_ORTHOLOGUE AFUA_8G01222)-RELATED"/>
    <property type="match status" value="1"/>
</dbReference>
<feature type="transmembrane region" description="Helical" evidence="1">
    <location>
        <begin position="213"/>
        <end position="232"/>
    </location>
</feature>
<dbReference type="EMBL" id="RZGK01000009">
    <property type="protein sequence ID" value="KAF9696513.1"/>
    <property type="molecule type" value="Genomic_DNA"/>
</dbReference>
<evidence type="ECO:0000313" key="2">
    <source>
        <dbReference type="EMBL" id="KAF9696513.1"/>
    </source>
</evidence>
<accession>A0A8H7J6V0</accession>
<reference evidence="2" key="2">
    <citation type="submission" date="2020-09" db="EMBL/GenBank/DDBJ databases">
        <title>Reference genome assembly for Australian Ascochyta lentis isolate Al4.</title>
        <authorList>
            <person name="Lee R.C."/>
            <person name="Farfan-Caceres L.M."/>
            <person name="Debler J.W."/>
            <person name="Williams A.H."/>
            <person name="Henares B.M."/>
        </authorList>
    </citation>
    <scope>NUCLEOTIDE SEQUENCE</scope>
    <source>
        <strain evidence="2">Al4</strain>
    </source>
</reference>
<evidence type="ECO:0000313" key="3">
    <source>
        <dbReference type="Proteomes" id="UP000651452"/>
    </source>
</evidence>
<dbReference type="Proteomes" id="UP000651452">
    <property type="component" value="Unassembled WGS sequence"/>
</dbReference>
<dbReference type="OrthoDB" id="3142841at2759"/>
<keyword evidence="1" id="KW-0472">Membrane</keyword>
<feature type="transmembrane region" description="Helical" evidence="1">
    <location>
        <begin position="179"/>
        <end position="201"/>
    </location>
</feature>
<name>A0A8H7J6V0_9PLEO</name>
<feature type="transmembrane region" description="Helical" evidence="1">
    <location>
        <begin position="349"/>
        <end position="377"/>
    </location>
</feature>
<sequence length="478" mass="52410">MSALSQAATPEGRPEQRNAISNLSGSALNFEKWSRSFDQALPAHERARPGRWQRFCLDWLTSYRVLISGVIVTNLGVLTSRLIVKPPVDACLTATAANIIAAVLLRQEEVINASFRLVSKLPVTLPLTVRKIVGNFYHYGGVHVGCALSALLWYCMFIGLNTARVLRLVKTGNATNMLYVDIVTAYVALLAIVSICATAVPKCRVSFHNTFEVTHRFGGWVALLVLWIHVGITTLTPDNLTPLYAHPSLWLLAITTLLIILPWLRIRRVPIIASRISAREVLLIFPYTSMPHTTTMRTSITPLTEWHAFATIPIDSTSASIIISHAGDWTNNIIASPPKQIWIRNPPTLNFLAFAPLFHSVLLVATGAGIGPVLSLLASPAISHMLNEDRKVRVMWCVYDSSAPHWAFALAAIRKVDAAATVFDSKTGRPDVGFEAPWLAQKEKLEAVMVVSNPPVTKEVVDQCKIAGLAAYGAVFDS</sequence>
<gene>
    <name evidence="2" type="ORF">EKO04_005714</name>
</gene>
<keyword evidence="1" id="KW-1133">Transmembrane helix</keyword>
<keyword evidence="3" id="KW-1185">Reference proteome</keyword>
<reference evidence="2" key="1">
    <citation type="submission" date="2018-12" db="EMBL/GenBank/DDBJ databases">
        <authorList>
            <person name="Syme R.A."/>
            <person name="Farfan-Caceres L."/>
            <person name="Lichtenzveig J."/>
        </authorList>
    </citation>
    <scope>NUCLEOTIDE SEQUENCE</scope>
    <source>
        <strain evidence="2">Al4</strain>
    </source>
</reference>
<dbReference type="InterPro" id="IPR052979">
    <property type="entry name" value="Adenylate-forming_domain"/>
</dbReference>
<proteinExistence type="predicted"/>
<feature type="transmembrane region" description="Helical" evidence="1">
    <location>
        <begin position="244"/>
        <end position="264"/>
    </location>
</feature>